<evidence type="ECO:0000313" key="1">
    <source>
        <dbReference type="EMBL" id="KAK4426150.1"/>
    </source>
</evidence>
<dbReference type="Pfam" id="PF07816">
    <property type="entry name" value="DUF1645"/>
    <property type="match status" value="1"/>
</dbReference>
<gene>
    <name evidence="1" type="ORF">Salat_1383500</name>
</gene>
<comment type="caution">
    <text evidence="1">The sequence shown here is derived from an EMBL/GenBank/DDBJ whole genome shotgun (WGS) entry which is preliminary data.</text>
</comment>
<accession>A0AAE1Y9S2</accession>
<name>A0AAE1Y9S2_9LAMI</name>
<dbReference type="PANTHER" id="PTHR33095">
    <property type="entry name" value="OS07G0619500 PROTEIN"/>
    <property type="match status" value="1"/>
</dbReference>
<evidence type="ECO:0000313" key="2">
    <source>
        <dbReference type="Proteomes" id="UP001293254"/>
    </source>
</evidence>
<reference evidence="1" key="2">
    <citation type="journal article" date="2024" name="Plant">
        <title>Genomic evolution and insights into agronomic trait innovations of Sesamum species.</title>
        <authorList>
            <person name="Miao H."/>
            <person name="Wang L."/>
            <person name="Qu L."/>
            <person name="Liu H."/>
            <person name="Sun Y."/>
            <person name="Le M."/>
            <person name="Wang Q."/>
            <person name="Wei S."/>
            <person name="Zheng Y."/>
            <person name="Lin W."/>
            <person name="Duan Y."/>
            <person name="Cao H."/>
            <person name="Xiong S."/>
            <person name="Wang X."/>
            <person name="Wei L."/>
            <person name="Li C."/>
            <person name="Ma Q."/>
            <person name="Ju M."/>
            <person name="Zhao R."/>
            <person name="Li G."/>
            <person name="Mu C."/>
            <person name="Tian Q."/>
            <person name="Mei H."/>
            <person name="Zhang T."/>
            <person name="Gao T."/>
            <person name="Zhang H."/>
        </authorList>
    </citation>
    <scope>NUCLEOTIDE SEQUENCE</scope>
    <source>
        <strain evidence="1">3651</strain>
    </source>
</reference>
<organism evidence="1 2">
    <name type="scientific">Sesamum alatum</name>
    <dbReference type="NCBI Taxonomy" id="300844"/>
    <lineage>
        <taxon>Eukaryota</taxon>
        <taxon>Viridiplantae</taxon>
        <taxon>Streptophyta</taxon>
        <taxon>Embryophyta</taxon>
        <taxon>Tracheophyta</taxon>
        <taxon>Spermatophyta</taxon>
        <taxon>Magnoliopsida</taxon>
        <taxon>eudicotyledons</taxon>
        <taxon>Gunneridae</taxon>
        <taxon>Pentapetalae</taxon>
        <taxon>asterids</taxon>
        <taxon>lamiids</taxon>
        <taxon>Lamiales</taxon>
        <taxon>Pedaliaceae</taxon>
        <taxon>Sesamum</taxon>
    </lineage>
</organism>
<dbReference type="Proteomes" id="UP001293254">
    <property type="component" value="Unassembled WGS sequence"/>
</dbReference>
<proteinExistence type="predicted"/>
<sequence>MDKSEEDVYICPSFNSYSSDRLAEIAVRVAGEKSEDSAGDDDFEFALVREDEEISAEVFLYGGQIGPIFPVFNRDLLNVDKDGELSTISEEKILEQSIAIPLSKLFIEEDQERDCPASCSSSEADELENIPAGTYCVWRPKMAESPLPSQCKKSKSTGSASKRWKFRDLLRRSNSDGKDSFVFLTPKRREEKQDKLIQLATKKSKENVVRSASGYSAGSPSAHEALYVRNRAMKEGDKKKSYLPYRQDLVGFFANANGLRGSFPHF</sequence>
<reference evidence="1" key="1">
    <citation type="submission" date="2020-06" db="EMBL/GenBank/DDBJ databases">
        <authorList>
            <person name="Li T."/>
            <person name="Hu X."/>
            <person name="Zhang T."/>
            <person name="Song X."/>
            <person name="Zhang H."/>
            <person name="Dai N."/>
            <person name="Sheng W."/>
            <person name="Hou X."/>
            <person name="Wei L."/>
        </authorList>
    </citation>
    <scope>NUCLEOTIDE SEQUENCE</scope>
    <source>
        <strain evidence="1">3651</strain>
        <tissue evidence="1">Leaf</tissue>
    </source>
</reference>
<dbReference type="EMBL" id="JACGWO010000005">
    <property type="protein sequence ID" value="KAK4426150.1"/>
    <property type="molecule type" value="Genomic_DNA"/>
</dbReference>
<dbReference type="AlphaFoldDB" id="A0AAE1Y9S2"/>
<keyword evidence="2" id="KW-1185">Reference proteome</keyword>
<dbReference type="InterPro" id="IPR012442">
    <property type="entry name" value="DUF1645_plant"/>
</dbReference>
<protein>
    <submittedName>
        <fullName evidence="1">Uncharacterized protein</fullName>
    </submittedName>
</protein>
<dbReference type="PANTHER" id="PTHR33095:SF23">
    <property type="entry name" value="DUF1645 FAMILY PROTEIN"/>
    <property type="match status" value="1"/>
</dbReference>